<dbReference type="STRING" id="4577.A0A1D6MMF1"/>
<dbReference type="ExpressionAtlas" id="A0A1D6MMF1">
    <property type="expression patterns" value="baseline and differential"/>
</dbReference>
<dbReference type="SMR" id="A0A1D6MMF1"/>
<dbReference type="InterPro" id="IPR029052">
    <property type="entry name" value="Metallo-depent_PP-like"/>
</dbReference>
<gene>
    <name evidence="2" type="ORF">ZEAMMB73_Zm00001d040049</name>
</gene>
<protein>
    <submittedName>
        <fullName evidence="2">Putative inactive purple acid phosphatase 1</fullName>
    </submittedName>
</protein>
<accession>A0A1D6MMF1</accession>
<evidence type="ECO:0000259" key="1">
    <source>
        <dbReference type="Pfam" id="PF14008"/>
    </source>
</evidence>
<dbReference type="EMBL" id="CM007649">
    <property type="protein sequence ID" value="ONM30372.1"/>
    <property type="molecule type" value="Genomic_DNA"/>
</dbReference>
<feature type="domain" description="Purple acid phosphatase C-terminal" evidence="1">
    <location>
        <begin position="279"/>
        <end position="338"/>
    </location>
</feature>
<dbReference type="InParanoid" id="A0A1D6MMF1"/>
<name>A0A1D6MMF1_MAIZE</name>
<dbReference type="Gene3D" id="3.60.21.10">
    <property type="match status" value="1"/>
</dbReference>
<sequence length="355" mass="39162">MMEAGDSTTMARFATRVTGDDDALECPSVASSFITISLRNIMLASLALQRRSMPHSWSSTSFNRPPDRSDEDALFPDHQIAAMEPDPVAAGASSSPASLTDRSDGAGSGRRWGILLAAAFTSAGHVPAVANARDYAESGSVYVTPDSGGECGVAYESYFRMPAVSKDKPWYSIEQGSVHFVVMSTEHKWSEMSEQVYNQLELFMHRPMYSSHVGIPVNVDLTFVASVEPLLLKDQVDLVFFGHVHNYERTCAVYKNRCKGKPKKDASGIDTYDNSKYTAPVHATVRAGGFSLDKFPRIVLNKWSLSRVSEFGYARVHATRGDMLVQFVSSSTMEVLDQFRIVKPDPARRLRNKPV</sequence>
<proteinExistence type="predicted"/>
<reference evidence="2" key="1">
    <citation type="submission" date="2015-12" db="EMBL/GenBank/DDBJ databases">
        <title>Update maize B73 reference genome by single molecule sequencing technologies.</title>
        <authorList>
            <consortium name="Maize Genome Sequencing Project"/>
            <person name="Ware D."/>
        </authorList>
    </citation>
    <scope>NUCLEOTIDE SEQUENCE [LARGE SCALE GENOMIC DNA]</scope>
    <source>
        <tissue evidence="2">Seedling</tissue>
    </source>
</reference>
<organism evidence="2">
    <name type="scientific">Zea mays</name>
    <name type="common">Maize</name>
    <dbReference type="NCBI Taxonomy" id="4577"/>
    <lineage>
        <taxon>Eukaryota</taxon>
        <taxon>Viridiplantae</taxon>
        <taxon>Streptophyta</taxon>
        <taxon>Embryophyta</taxon>
        <taxon>Tracheophyta</taxon>
        <taxon>Spermatophyta</taxon>
        <taxon>Magnoliopsida</taxon>
        <taxon>Liliopsida</taxon>
        <taxon>Poales</taxon>
        <taxon>Poaceae</taxon>
        <taxon>PACMAD clade</taxon>
        <taxon>Panicoideae</taxon>
        <taxon>Andropogonodae</taxon>
        <taxon>Andropogoneae</taxon>
        <taxon>Tripsacinae</taxon>
        <taxon>Zea</taxon>
    </lineage>
</organism>
<dbReference type="AlphaFoldDB" id="A0A1D6MMF1"/>
<dbReference type="PANTHER" id="PTHR45778:SF35">
    <property type="entry name" value="PURPLE ACID PHOSPHATASE"/>
    <property type="match status" value="1"/>
</dbReference>
<dbReference type="IntAct" id="A0A1D6MMF1">
    <property type="interactions" value="1"/>
</dbReference>
<evidence type="ECO:0000313" key="2">
    <source>
        <dbReference type="EMBL" id="ONM30372.1"/>
    </source>
</evidence>
<dbReference type="Pfam" id="PF14008">
    <property type="entry name" value="Metallophos_C"/>
    <property type="match status" value="1"/>
</dbReference>
<dbReference type="PANTHER" id="PTHR45778">
    <property type="entry name" value="PURPLE ACID PHOSPHATASE-RELATED"/>
    <property type="match status" value="1"/>
</dbReference>
<dbReference type="InterPro" id="IPR025733">
    <property type="entry name" value="PAPs_C"/>
</dbReference>
<dbReference type="SUPFAM" id="SSF56300">
    <property type="entry name" value="Metallo-dependent phosphatases"/>
    <property type="match status" value="1"/>
</dbReference>